<gene>
    <name evidence="2" type="ORF">ZT3D7_G4398</name>
</gene>
<evidence type="ECO:0000313" key="3">
    <source>
        <dbReference type="Proteomes" id="UP000215127"/>
    </source>
</evidence>
<evidence type="ECO:0000313" key="2">
    <source>
        <dbReference type="EMBL" id="SMQ49247.1"/>
    </source>
</evidence>
<accession>A0A1X7RQI9</accession>
<feature type="domain" description="DUF7582" evidence="1">
    <location>
        <begin position="57"/>
        <end position="255"/>
    </location>
</feature>
<protein>
    <recommendedName>
        <fullName evidence="1">DUF7582 domain-containing protein</fullName>
    </recommendedName>
</protein>
<dbReference type="AlphaFoldDB" id="A0A1X7RQI9"/>
<proteinExistence type="predicted"/>
<evidence type="ECO:0000259" key="1">
    <source>
        <dbReference type="Pfam" id="PF24483"/>
    </source>
</evidence>
<dbReference type="InterPro" id="IPR056004">
    <property type="entry name" value="DUF7582"/>
</dbReference>
<dbReference type="Pfam" id="PF24483">
    <property type="entry name" value="DUF7582"/>
    <property type="match status" value="1"/>
</dbReference>
<name>A0A1X7RQI9_ZYMT9</name>
<organism evidence="2 3">
    <name type="scientific">Zymoseptoria tritici (strain ST99CH_3D7)</name>
    <dbReference type="NCBI Taxonomy" id="1276538"/>
    <lineage>
        <taxon>Eukaryota</taxon>
        <taxon>Fungi</taxon>
        <taxon>Dikarya</taxon>
        <taxon>Ascomycota</taxon>
        <taxon>Pezizomycotina</taxon>
        <taxon>Dothideomycetes</taxon>
        <taxon>Dothideomycetidae</taxon>
        <taxon>Mycosphaerellales</taxon>
        <taxon>Mycosphaerellaceae</taxon>
        <taxon>Zymoseptoria</taxon>
    </lineage>
</organism>
<reference evidence="2 3" key="1">
    <citation type="submission" date="2016-06" db="EMBL/GenBank/DDBJ databases">
        <authorList>
            <person name="Kjaerup R.B."/>
            <person name="Dalgaard T.S."/>
            <person name="Juul-Madsen H.R."/>
        </authorList>
    </citation>
    <scope>NUCLEOTIDE SEQUENCE [LARGE SCALE GENOMIC DNA]</scope>
</reference>
<keyword evidence="3" id="KW-1185">Reference proteome</keyword>
<sequence length="261" mass="29529">MKRLVSKVKRKVQPRVDIEPPPMQIGSPSDLILQVPRPRLDANGVPIQATDHEIDRETMRIALTYMSDYLASKGQTLTVIAVGGAVNILLLGSRLSTHDLDFMGTHLNNDQRVAIDEAAHFAERQCSKPLGSQWFNNETQMWLSPPVHRQITEQALQQNEIVFEKHGLRIVAAPWIYALASKTHRLARDRRAEQMARARPYDVTDAATYLRKYVQQNGGQAQSRASVQARCVEFGFRVDDVDLQTVNAEYRRLYRADGLVA</sequence>
<dbReference type="EMBL" id="LT853694">
    <property type="protein sequence ID" value="SMQ49247.1"/>
    <property type="molecule type" value="Genomic_DNA"/>
</dbReference>
<dbReference type="Proteomes" id="UP000215127">
    <property type="component" value="Chromosome 3"/>
</dbReference>
<dbReference type="STRING" id="1276538.A0A1X7RQI9"/>